<protein>
    <submittedName>
        <fullName evidence="2">Uncharacterized protein</fullName>
    </submittedName>
</protein>
<dbReference type="OrthoDB" id="5844711at2759"/>
<reference evidence="2 3" key="1">
    <citation type="submission" date="2015-09" db="EMBL/GenBank/DDBJ databases">
        <title>Draft genome of the parasitic nematode Teladorsagia circumcincta isolate WARC Sus (inbred).</title>
        <authorList>
            <person name="Mitreva M."/>
        </authorList>
    </citation>
    <scope>NUCLEOTIDE SEQUENCE [LARGE SCALE GENOMIC DNA]</scope>
    <source>
        <strain evidence="2 3">S</strain>
    </source>
</reference>
<dbReference type="Proteomes" id="UP000230423">
    <property type="component" value="Unassembled WGS sequence"/>
</dbReference>
<sequence>MGTGNSSAESFKPSPFGANLSGEAQKPPLFGASATSSVNKPLFGPSSSVPLYLNQHFNSGNQLLSVARLHFSSAPLNQLLRQPQLSNSRVLPLQLRQAPTFPLHQVALAKWWLLGADCLSGNDAIRILVSC</sequence>
<dbReference type="EMBL" id="KZ345014">
    <property type="protein sequence ID" value="PIO77032.1"/>
    <property type="molecule type" value="Genomic_DNA"/>
</dbReference>
<dbReference type="AlphaFoldDB" id="A0A2G9V4Y6"/>
<feature type="region of interest" description="Disordered" evidence="1">
    <location>
        <begin position="1"/>
        <end position="23"/>
    </location>
</feature>
<name>A0A2G9V4Y6_TELCI</name>
<proteinExistence type="predicted"/>
<accession>A0A2G9V4Y6</accession>
<keyword evidence="3" id="KW-1185">Reference proteome</keyword>
<evidence type="ECO:0000256" key="1">
    <source>
        <dbReference type="SAM" id="MobiDB-lite"/>
    </source>
</evidence>
<organism evidence="2 3">
    <name type="scientific">Teladorsagia circumcincta</name>
    <name type="common">Brown stomach worm</name>
    <name type="synonym">Ostertagia circumcincta</name>
    <dbReference type="NCBI Taxonomy" id="45464"/>
    <lineage>
        <taxon>Eukaryota</taxon>
        <taxon>Metazoa</taxon>
        <taxon>Ecdysozoa</taxon>
        <taxon>Nematoda</taxon>
        <taxon>Chromadorea</taxon>
        <taxon>Rhabditida</taxon>
        <taxon>Rhabditina</taxon>
        <taxon>Rhabditomorpha</taxon>
        <taxon>Strongyloidea</taxon>
        <taxon>Trichostrongylidae</taxon>
        <taxon>Teladorsagia</taxon>
    </lineage>
</organism>
<evidence type="ECO:0000313" key="3">
    <source>
        <dbReference type="Proteomes" id="UP000230423"/>
    </source>
</evidence>
<gene>
    <name evidence="2" type="ORF">TELCIR_00864</name>
</gene>
<evidence type="ECO:0000313" key="2">
    <source>
        <dbReference type="EMBL" id="PIO77032.1"/>
    </source>
</evidence>